<dbReference type="Proteomes" id="UP000005627">
    <property type="component" value="Chromosome 2"/>
</dbReference>
<gene>
    <name evidence="6" type="primary">TDEL0B07120</name>
    <name evidence="6" type="ORF">TDEL_0B07120</name>
</gene>
<evidence type="ECO:0000313" key="7">
    <source>
        <dbReference type="Proteomes" id="UP000005627"/>
    </source>
</evidence>
<dbReference type="InterPro" id="IPR035979">
    <property type="entry name" value="RBD_domain_sf"/>
</dbReference>
<dbReference type="PANTHER" id="PTHR23139">
    <property type="entry name" value="RNA-BINDING PROTEIN"/>
    <property type="match status" value="1"/>
</dbReference>
<dbReference type="AlphaFoldDB" id="G8ZQE7"/>
<dbReference type="GO" id="GO:0000348">
    <property type="term" value="P:mRNA branch site recognition"/>
    <property type="evidence" value="ECO:0007669"/>
    <property type="project" value="EnsemblFungi"/>
</dbReference>
<keyword evidence="2" id="KW-0694">RNA-binding</keyword>
<dbReference type="SUPFAM" id="SSF54928">
    <property type="entry name" value="RNA-binding domain, RBD"/>
    <property type="match status" value="1"/>
</dbReference>
<evidence type="ECO:0000256" key="3">
    <source>
        <dbReference type="ARBA" id="ARBA00023187"/>
    </source>
</evidence>
<dbReference type="HOGENOM" id="CLU_033573_0_0_1"/>
<dbReference type="RefSeq" id="XP_003680052.1">
    <property type="nucleotide sequence ID" value="XM_003680004.1"/>
</dbReference>
<evidence type="ECO:0000256" key="4">
    <source>
        <dbReference type="SAM" id="MobiDB-lite"/>
    </source>
</evidence>
<dbReference type="EMBL" id="HE616743">
    <property type="protein sequence ID" value="CCE90841.1"/>
    <property type="molecule type" value="Genomic_DNA"/>
</dbReference>
<keyword evidence="7" id="KW-1185">Reference proteome</keyword>
<evidence type="ECO:0000256" key="1">
    <source>
        <dbReference type="ARBA" id="ARBA00022664"/>
    </source>
</evidence>
<dbReference type="CDD" id="cd12232">
    <property type="entry name" value="RRM3_U2AF65"/>
    <property type="match status" value="1"/>
</dbReference>
<sequence length="505" mass="56926">MGDQEALEDMRSKIMASMADGSQQQPVKRTASESARQESENKRQRPIELPRGPRNGGNSVARSRYESHPRRPAAQNGYRGDDYRYSSYHRSPSPRYMSPQQPARARSRYTANQGSRLSGQIQEDSLKGVEPIDKRKRRRPTRWDVKPKGFEKVPAERAKLSGLFPQPGEPQELDRSKLERVAMHGGAKSRRTRILFEDATSKNLLLSRLSCELIVENLEANVSISDFLHSFARGLGEDMNIRNISTPENALYAVVEFNNAECATIVLSCRSFINQHLGIPHAMWRRPNEYVQQLDHTDRLCSPEIIAVEGLKEEDEVAIQKLLSDGGVKTCYVRPIYCPTGESKLFTGCALVELDDVEDAALEAFQGATWFKPNEGALVQDSSLITFQSLPKLVSEPKRSESKVLVLLNCVDPLDLKLMPFAKEIEDTLRYTLEEVDTVLIKKPNVDYRLNFEHISEGVGNIYVKFNTLEASVSAMKKLPGSKFNGRTVLCSYVNEDDFERVGLL</sequence>
<dbReference type="GeneID" id="11505235"/>
<feature type="compositionally biased region" description="Low complexity" evidence="4">
    <location>
        <begin position="85"/>
        <end position="96"/>
    </location>
</feature>
<keyword evidence="1" id="KW-0507">mRNA processing</keyword>
<dbReference type="InParanoid" id="G8ZQE7"/>
<evidence type="ECO:0000313" key="6">
    <source>
        <dbReference type="EMBL" id="CCE90841.1"/>
    </source>
</evidence>
<reference evidence="6 7" key="1">
    <citation type="journal article" date="2011" name="Proc. Natl. Acad. Sci. U.S.A.">
        <title>Evolutionary erosion of yeast sex chromosomes by mating-type switching accidents.</title>
        <authorList>
            <person name="Gordon J.L."/>
            <person name="Armisen D."/>
            <person name="Proux-Wera E."/>
            <person name="Oheigeartaigh S.S."/>
            <person name="Byrne K.P."/>
            <person name="Wolfe K.H."/>
        </authorList>
    </citation>
    <scope>NUCLEOTIDE SEQUENCE [LARGE SCALE GENOMIC DNA]</scope>
    <source>
        <strain evidence="7">ATCC 10662 / CBS 1146 / NBRC 0425 / NCYC 2629 / NRRL Y-866</strain>
    </source>
</reference>
<name>G8ZQE7_TORDE</name>
<feature type="region of interest" description="Disordered" evidence="4">
    <location>
        <begin position="1"/>
        <end position="122"/>
    </location>
</feature>
<dbReference type="GO" id="GO:0000243">
    <property type="term" value="C:commitment complex"/>
    <property type="evidence" value="ECO:0007669"/>
    <property type="project" value="EnsemblFungi"/>
</dbReference>
<protein>
    <recommendedName>
        <fullName evidence="5">RNA recognition motif domain-containing protein</fullName>
    </recommendedName>
</protein>
<dbReference type="SMART" id="SM00361">
    <property type="entry name" value="RRM_1"/>
    <property type="match status" value="1"/>
</dbReference>
<organism evidence="6 7">
    <name type="scientific">Torulaspora delbrueckii</name>
    <name type="common">Yeast</name>
    <name type="synonym">Candida colliculosa</name>
    <dbReference type="NCBI Taxonomy" id="4950"/>
    <lineage>
        <taxon>Eukaryota</taxon>
        <taxon>Fungi</taxon>
        <taxon>Dikarya</taxon>
        <taxon>Ascomycota</taxon>
        <taxon>Saccharomycotina</taxon>
        <taxon>Saccharomycetes</taxon>
        <taxon>Saccharomycetales</taxon>
        <taxon>Saccharomycetaceae</taxon>
        <taxon>Torulaspora</taxon>
    </lineage>
</organism>
<dbReference type="KEGG" id="tdl:TDEL_0B07120"/>
<dbReference type="STRING" id="1076872.G8ZQE7"/>
<dbReference type="GO" id="GO:0045131">
    <property type="term" value="F:pre-mRNA branch point binding"/>
    <property type="evidence" value="ECO:0007669"/>
    <property type="project" value="EnsemblFungi"/>
</dbReference>
<feature type="compositionally biased region" description="Basic and acidic residues" evidence="4">
    <location>
        <begin position="35"/>
        <end position="48"/>
    </location>
</feature>
<dbReference type="InterPro" id="IPR003954">
    <property type="entry name" value="RRM_euk-type"/>
</dbReference>
<dbReference type="Gene3D" id="3.30.70.330">
    <property type="match status" value="1"/>
</dbReference>
<proteinExistence type="predicted"/>
<evidence type="ECO:0000256" key="2">
    <source>
        <dbReference type="ARBA" id="ARBA00022884"/>
    </source>
</evidence>
<dbReference type="InterPro" id="IPR012677">
    <property type="entry name" value="Nucleotide-bd_a/b_plait_sf"/>
</dbReference>
<evidence type="ECO:0000259" key="5">
    <source>
        <dbReference type="SMART" id="SM00361"/>
    </source>
</evidence>
<keyword evidence="3" id="KW-0508">mRNA splicing</keyword>
<accession>G8ZQE7</accession>
<dbReference type="OrthoDB" id="10266058at2759"/>
<feature type="domain" description="RNA recognition motif" evidence="5">
    <location>
        <begin position="405"/>
        <end position="492"/>
    </location>
</feature>
<dbReference type="FunCoup" id="G8ZQE7">
    <property type="interactions" value="200"/>
</dbReference>
<dbReference type="eggNOG" id="KOG0120">
    <property type="taxonomic scope" value="Eukaryota"/>
</dbReference>
<feature type="compositionally biased region" description="Polar residues" evidence="4">
    <location>
        <begin position="109"/>
        <end position="122"/>
    </location>
</feature>
<dbReference type="CDD" id="cd00590">
    <property type="entry name" value="RRM_SF"/>
    <property type="match status" value="2"/>
</dbReference>